<dbReference type="AlphaFoldDB" id="A0A0B9H2G9"/>
<dbReference type="SUPFAM" id="SSF55073">
    <property type="entry name" value="Nucleotide cyclase"/>
    <property type="match status" value="1"/>
</dbReference>
<dbReference type="NCBIfam" id="TIGR00254">
    <property type="entry name" value="GGDEF"/>
    <property type="match status" value="1"/>
</dbReference>
<evidence type="ECO:0000256" key="2">
    <source>
        <dbReference type="ARBA" id="ARBA00012528"/>
    </source>
</evidence>
<gene>
    <name evidence="4" type="ORF">RJ45_14265</name>
</gene>
<evidence type="ECO:0000313" key="4">
    <source>
        <dbReference type="EMBL" id="KHT63032.1"/>
    </source>
</evidence>
<dbReference type="InterPro" id="IPR050469">
    <property type="entry name" value="Diguanylate_Cyclase"/>
</dbReference>
<dbReference type="InterPro" id="IPR000160">
    <property type="entry name" value="GGDEF_dom"/>
</dbReference>
<dbReference type="Pfam" id="PF00990">
    <property type="entry name" value="GGDEF"/>
    <property type="match status" value="1"/>
</dbReference>
<dbReference type="GO" id="GO:1902201">
    <property type="term" value="P:negative regulation of bacterial-type flagellum-dependent cell motility"/>
    <property type="evidence" value="ECO:0007669"/>
    <property type="project" value="TreeGrafter"/>
</dbReference>
<name>A0A0B9H2G9_9GAMM</name>
<dbReference type="PANTHER" id="PTHR45138:SF2">
    <property type="entry name" value="DIGUANYLATE CYCLASE VDCA"/>
    <property type="match status" value="1"/>
</dbReference>
<evidence type="ECO:0000259" key="3">
    <source>
        <dbReference type="PROSITE" id="PS50887"/>
    </source>
</evidence>
<dbReference type="GO" id="GO:0052621">
    <property type="term" value="F:diguanylate cyclase activity"/>
    <property type="evidence" value="ECO:0007669"/>
    <property type="project" value="UniProtKB-EC"/>
</dbReference>
<dbReference type="InterPro" id="IPR029787">
    <property type="entry name" value="Nucleotide_cyclase"/>
</dbReference>
<dbReference type="InterPro" id="IPR043128">
    <property type="entry name" value="Rev_trsase/Diguanyl_cyclase"/>
</dbReference>
<accession>A0A0B9H2G9</accession>
<dbReference type="GO" id="GO:0043709">
    <property type="term" value="P:cell adhesion involved in single-species biofilm formation"/>
    <property type="evidence" value="ECO:0007669"/>
    <property type="project" value="TreeGrafter"/>
</dbReference>
<dbReference type="CDD" id="cd01949">
    <property type="entry name" value="GGDEF"/>
    <property type="match status" value="1"/>
</dbReference>
<dbReference type="EC" id="2.7.7.65" evidence="2"/>
<dbReference type="Gene3D" id="3.30.70.270">
    <property type="match status" value="1"/>
</dbReference>
<dbReference type="RefSeq" id="WP_039463295.1">
    <property type="nucleotide sequence ID" value="NZ_JWLZ01000163.1"/>
</dbReference>
<comment type="caution">
    <text evidence="4">The sequence shown here is derived from an EMBL/GenBank/DDBJ whole genome shotgun (WGS) entry which is preliminary data.</text>
</comment>
<sequence length="339" mass="38343">MNNDSFAKSTEILKQAVPLMIKHKVPTTPTNYALWYTYSSQQNPQLNMALDSGIESIGHCTPTLCESLYQDHLAKQTDNDVKQLKLSLTAMIQELSHSMADTLSDTNNFHDALESTFGRLEQVGKEGISLEETVALVRELLRESQQMRQSTGLFKGQLDSAQQEIQALRAALNKSQQQANEDALTGLYNRRAFDQDIQSYLENQIPISLVLLDIDHFKYFNDEFGHLMGDQVLKMVAKRLNECCRDYAKAYRFGGEEFAILLPHKSLPSARQQAETMRKAIEKISVLDKKSGQRINSVTASFGISSSEEREHCMALIERADHFLKQAKQLGRNRVLPIT</sequence>
<feature type="domain" description="GGDEF" evidence="3">
    <location>
        <begin position="205"/>
        <end position="339"/>
    </location>
</feature>
<evidence type="ECO:0000313" key="5">
    <source>
        <dbReference type="Proteomes" id="UP000031278"/>
    </source>
</evidence>
<dbReference type="GO" id="GO:0005886">
    <property type="term" value="C:plasma membrane"/>
    <property type="evidence" value="ECO:0007669"/>
    <property type="project" value="TreeGrafter"/>
</dbReference>
<dbReference type="Proteomes" id="UP000031278">
    <property type="component" value="Unassembled WGS sequence"/>
</dbReference>
<comment type="cofactor">
    <cofactor evidence="1">
        <name>Mg(2+)</name>
        <dbReference type="ChEBI" id="CHEBI:18420"/>
    </cofactor>
</comment>
<dbReference type="EMBL" id="JWLZ01000163">
    <property type="protein sequence ID" value="KHT63032.1"/>
    <property type="molecule type" value="Genomic_DNA"/>
</dbReference>
<protein>
    <recommendedName>
        <fullName evidence="2">diguanylate cyclase</fullName>
        <ecNumber evidence="2">2.7.7.65</ecNumber>
    </recommendedName>
</protein>
<evidence type="ECO:0000256" key="1">
    <source>
        <dbReference type="ARBA" id="ARBA00001946"/>
    </source>
</evidence>
<dbReference type="SMART" id="SM00267">
    <property type="entry name" value="GGDEF"/>
    <property type="match status" value="1"/>
</dbReference>
<dbReference type="FunFam" id="3.30.70.270:FF:000001">
    <property type="entry name" value="Diguanylate cyclase domain protein"/>
    <property type="match status" value="1"/>
</dbReference>
<dbReference type="PANTHER" id="PTHR45138">
    <property type="entry name" value="REGULATORY COMPONENTS OF SENSORY TRANSDUCTION SYSTEM"/>
    <property type="match status" value="1"/>
</dbReference>
<proteinExistence type="predicted"/>
<dbReference type="PROSITE" id="PS50887">
    <property type="entry name" value="GGDEF"/>
    <property type="match status" value="1"/>
</dbReference>
<reference evidence="4 5" key="1">
    <citation type="submission" date="2014-12" db="EMBL/GenBank/DDBJ databases">
        <title>Genome sequencing of Photobacterium gaetbulicola AD005a.</title>
        <authorList>
            <person name="Adrian T.G.S."/>
            <person name="Chan K.G."/>
        </authorList>
    </citation>
    <scope>NUCLEOTIDE SEQUENCE [LARGE SCALE GENOMIC DNA]</scope>
    <source>
        <strain evidence="4 5">AD005a</strain>
    </source>
</reference>
<organism evidence="4 5">
    <name type="scientific">Photobacterium gaetbulicola</name>
    <dbReference type="NCBI Taxonomy" id="1295392"/>
    <lineage>
        <taxon>Bacteria</taxon>
        <taxon>Pseudomonadati</taxon>
        <taxon>Pseudomonadota</taxon>
        <taxon>Gammaproteobacteria</taxon>
        <taxon>Vibrionales</taxon>
        <taxon>Vibrionaceae</taxon>
        <taxon>Photobacterium</taxon>
    </lineage>
</organism>